<dbReference type="EMBL" id="JADIME010000038">
    <property type="protein sequence ID" value="MBO8465105.1"/>
    <property type="molecule type" value="Genomic_DNA"/>
</dbReference>
<dbReference type="InterPro" id="IPR016032">
    <property type="entry name" value="Sig_transdc_resp-reg_C-effctor"/>
</dbReference>
<evidence type="ECO:0000256" key="6">
    <source>
        <dbReference type="SAM" id="Phobius"/>
    </source>
</evidence>
<evidence type="ECO:0000256" key="5">
    <source>
        <dbReference type="ARBA" id="ARBA00038253"/>
    </source>
</evidence>
<evidence type="ECO:0000256" key="3">
    <source>
        <dbReference type="ARBA" id="ARBA00022737"/>
    </source>
</evidence>
<dbReference type="Proteomes" id="UP000823597">
    <property type="component" value="Unassembled WGS sequence"/>
</dbReference>
<dbReference type="GO" id="GO:0005737">
    <property type="term" value="C:cytoplasm"/>
    <property type="evidence" value="ECO:0007669"/>
    <property type="project" value="UniProtKB-SubCell"/>
</dbReference>
<comment type="subcellular location">
    <subcellularLocation>
        <location evidence="1">Cytoplasm</location>
    </subcellularLocation>
</comment>
<keyword evidence="4" id="KW-0802">TPR repeat</keyword>
<dbReference type="GO" id="GO:0006355">
    <property type="term" value="P:regulation of DNA-templated transcription"/>
    <property type="evidence" value="ECO:0007669"/>
    <property type="project" value="InterPro"/>
</dbReference>
<dbReference type="SUPFAM" id="SSF46894">
    <property type="entry name" value="C-terminal effector domain of the bipartite response regulators"/>
    <property type="match status" value="1"/>
</dbReference>
<proteinExistence type="inferred from homology"/>
<keyword evidence="6" id="KW-0472">Membrane</keyword>
<name>A0A9D9I352_9BACT</name>
<dbReference type="AlphaFoldDB" id="A0A9D9I352"/>
<comment type="caution">
    <text evidence="7">The sequence shown here is derived from an EMBL/GenBank/DDBJ whole genome shotgun (WGS) entry which is preliminary data.</text>
</comment>
<dbReference type="InterPro" id="IPR051476">
    <property type="entry name" value="Bac_ResReg_Asp_Phosphatase"/>
</dbReference>
<evidence type="ECO:0000256" key="2">
    <source>
        <dbReference type="ARBA" id="ARBA00022490"/>
    </source>
</evidence>
<evidence type="ECO:0000256" key="1">
    <source>
        <dbReference type="ARBA" id="ARBA00004496"/>
    </source>
</evidence>
<keyword evidence="3" id="KW-0677">Repeat</keyword>
<dbReference type="PANTHER" id="PTHR46630:SF1">
    <property type="entry name" value="TETRATRICOPEPTIDE REPEAT PROTEIN 29"/>
    <property type="match status" value="1"/>
</dbReference>
<organism evidence="7 8">
    <name type="scientific">Candidatus Merdivivens pullistercoris</name>
    <dbReference type="NCBI Taxonomy" id="2840873"/>
    <lineage>
        <taxon>Bacteria</taxon>
        <taxon>Pseudomonadati</taxon>
        <taxon>Bacteroidota</taxon>
        <taxon>Bacteroidia</taxon>
        <taxon>Bacteroidales</taxon>
        <taxon>Muribaculaceae</taxon>
        <taxon>Muribaculaceae incertae sedis</taxon>
        <taxon>Candidatus Merdivivens</taxon>
    </lineage>
</organism>
<dbReference type="SUPFAM" id="SSF48452">
    <property type="entry name" value="TPR-like"/>
    <property type="match status" value="2"/>
</dbReference>
<dbReference type="Pfam" id="PF13181">
    <property type="entry name" value="TPR_8"/>
    <property type="match status" value="1"/>
</dbReference>
<evidence type="ECO:0000256" key="4">
    <source>
        <dbReference type="ARBA" id="ARBA00022803"/>
    </source>
</evidence>
<feature type="transmembrane region" description="Helical" evidence="6">
    <location>
        <begin position="283"/>
        <end position="303"/>
    </location>
</feature>
<dbReference type="Pfam" id="PF13424">
    <property type="entry name" value="TPR_12"/>
    <property type="match status" value="1"/>
</dbReference>
<keyword evidence="6" id="KW-0812">Transmembrane</keyword>
<comment type="similarity">
    <text evidence="5">Belongs to the Rap family.</text>
</comment>
<dbReference type="GO" id="GO:0003677">
    <property type="term" value="F:DNA binding"/>
    <property type="evidence" value="ECO:0007669"/>
    <property type="project" value="InterPro"/>
</dbReference>
<evidence type="ECO:0000313" key="7">
    <source>
        <dbReference type="EMBL" id="MBO8465105.1"/>
    </source>
</evidence>
<dbReference type="InterPro" id="IPR011990">
    <property type="entry name" value="TPR-like_helical_dom_sf"/>
</dbReference>
<dbReference type="SMART" id="SM00028">
    <property type="entry name" value="TPR"/>
    <property type="match status" value="3"/>
</dbReference>
<reference evidence="7" key="1">
    <citation type="submission" date="2020-10" db="EMBL/GenBank/DDBJ databases">
        <authorList>
            <person name="Gilroy R."/>
        </authorList>
    </citation>
    <scope>NUCLEOTIDE SEQUENCE</scope>
    <source>
        <strain evidence="7">10037</strain>
    </source>
</reference>
<keyword evidence="6" id="KW-1133">Transmembrane helix</keyword>
<reference evidence="7" key="2">
    <citation type="journal article" date="2021" name="PeerJ">
        <title>Extensive microbial diversity within the chicken gut microbiome revealed by metagenomics and culture.</title>
        <authorList>
            <person name="Gilroy R."/>
            <person name="Ravi A."/>
            <person name="Getino M."/>
            <person name="Pursley I."/>
            <person name="Horton D.L."/>
            <person name="Alikhan N.F."/>
            <person name="Baker D."/>
            <person name="Gharbi K."/>
            <person name="Hall N."/>
            <person name="Watson M."/>
            <person name="Adriaenssens E.M."/>
            <person name="Foster-Nyarko E."/>
            <person name="Jarju S."/>
            <person name="Secka A."/>
            <person name="Antonio M."/>
            <person name="Oren A."/>
            <person name="Chaudhuri R.R."/>
            <person name="La Ragione R."/>
            <person name="Hildebrand F."/>
            <person name="Pallen M.J."/>
        </authorList>
    </citation>
    <scope>NUCLEOTIDE SEQUENCE</scope>
    <source>
        <strain evidence="7">10037</strain>
    </source>
</reference>
<dbReference type="InterPro" id="IPR019734">
    <property type="entry name" value="TPR_rpt"/>
</dbReference>
<dbReference type="PANTHER" id="PTHR46630">
    <property type="entry name" value="TETRATRICOPEPTIDE REPEAT PROTEIN 29"/>
    <property type="match status" value="1"/>
</dbReference>
<protein>
    <submittedName>
        <fullName evidence="7">Tetratricopeptide repeat protein</fullName>
    </submittedName>
</protein>
<sequence length="461" mass="53112">MDTRALEIYHAASDGYHEALTEYGLAKLYLKKGQYHKTLRYANKAVSFFEDSGHTSEMMECYQLLGIVYETCRDYEKSDEYYLSYVKAARIANDSVRLVTGLNNIAAFASSIGDTAKTIRLLMESIALSESAGDSAQLCQLYINAAAAYTQAGRYDEAEKYLLYARPLLSNIERCGHFWLQYATLYNRKGDEDSAVMALKNAASYYSQGEFDLILEAIYATLNEIYRDRGDTVTAYRYMSAMYDIYHKSGREDMLIELFKEQNEIELSREREQMELDRSRQKMTVLSVVFVIIAVTLSVALILRKRAFEIKKKELQIENDREISEVKKNQQFRTDMILRGAIEKLQELSVEAKTSAVRARINAIIGELRNSKDEDSWKEVEQYVPEFNSAFFKNLIKDFPDLTVNESRLCVFLNRNLSTKQISEITRQSPESINVARTRLRKKLGLTGSDMSIQEFLRKYD</sequence>
<accession>A0A9D9I352</accession>
<dbReference type="Gene3D" id="1.25.40.10">
    <property type="entry name" value="Tetratricopeptide repeat domain"/>
    <property type="match status" value="2"/>
</dbReference>
<gene>
    <name evidence="7" type="ORF">IAB93_03805</name>
</gene>
<evidence type="ECO:0000313" key="8">
    <source>
        <dbReference type="Proteomes" id="UP000823597"/>
    </source>
</evidence>
<keyword evidence="2" id="KW-0963">Cytoplasm</keyword>